<dbReference type="GO" id="GO:0001003">
    <property type="term" value="F:RNA polymerase III type 2 promoter sequence-specific DNA binding"/>
    <property type="evidence" value="ECO:0007669"/>
    <property type="project" value="TreeGrafter"/>
</dbReference>
<evidence type="ECO:0000313" key="8">
    <source>
        <dbReference type="Proteomes" id="UP000750334"/>
    </source>
</evidence>
<dbReference type="OrthoDB" id="5598268at2759"/>
<dbReference type="FunFam" id="3.30.200.160:FF:000005">
    <property type="entry name" value="TFC1-like protein"/>
    <property type="match status" value="1"/>
</dbReference>
<dbReference type="Proteomes" id="UP000750334">
    <property type="component" value="Unassembled WGS sequence"/>
</dbReference>
<evidence type="ECO:0000259" key="5">
    <source>
        <dbReference type="Pfam" id="PF09734"/>
    </source>
</evidence>
<evidence type="ECO:0000256" key="3">
    <source>
        <dbReference type="ARBA" id="ARBA00023163"/>
    </source>
</evidence>
<keyword evidence="4" id="KW-0539">Nucleus</keyword>
<dbReference type="GO" id="GO:0000127">
    <property type="term" value="C:transcription factor TFIIIC complex"/>
    <property type="evidence" value="ECO:0007669"/>
    <property type="project" value="InterPro"/>
</dbReference>
<gene>
    <name evidence="7" type="primary">TFC1</name>
    <name evidence="7" type="ORF">C6P45_005137</name>
</gene>
<accession>A0A9P6WAW9</accession>
<dbReference type="Pfam" id="PF17682">
    <property type="entry name" value="Tau95_N"/>
    <property type="match status" value="1"/>
</dbReference>
<name>A0A9P6WAW9_MAUEX</name>
<dbReference type="Pfam" id="PF09734">
    <property type="entry name" value="Tau95"/>
    <property type="match status" value="1"/>
</dbReference>
<organism evidence="7 8">
    <name type="scientific">Maudiozyma exigua</name>
    <name type="common">Yeast</name>
    <name type="synonym">Kazachstania exigua</name>
    <dbReference type="NCBI Taxonomy" id="34358"/>
    <lineage>
        <taxon>Eukaryota</taxon>
        <taxon>Fungi</taxon>
        <taxon>Dikarya</taxon>
        <taxon>Ascomycota</taxon>
        <taxon>Saccharomycotina</taxon>
        <taxon>Saccharomycetes</taxon>
        <taxon>Saccharomycetales</taxon>
        <taxon>Saccharomycetaceae</taxon>
        <taxon>Maudiozyma</taxon>
    </lineage>
</organism>
<keyword evidence="3" id="KW-0804">Transcription</keyword>
<reference evidence="7 8" key="1">
    <citation type="submission" date="2020-11" db="EMBL/GenBank/DDBJ databases">
        <title>Kefir isolates.</title>
        <authorList>
            <person name="Marcisauskas S."/>
            <person name="Kim Y."/>
            <person name="Blasche S."/>
        </authorList>
    </citation>
    <scope>NUCLEOTIDE SEQUENCE [LARGE SCALE GENOMIC DNA]</scope>
    <source>
        <strain evidence="7 8">OG2</strain>
    </source>
</reference>
<evidence type="ECO:0000259" key="6">
    <source>
        <dbReference type="Pfam" id="PF17682"/>
    </source>
</evidence>
<dbReference type="InterPro" id="IPR040454">
    <property type="entry name" value="TF_IIIC_Tfc1/Sfc1"/>
</dbReference>
<dbReference type="Gene3D" id="3.30.200.160">
    <property type="entry name" value="TFIIIC, subcomplex tauA, subunit Sfc1, barrel domain"/>
    <property type="match status" value="1"/>
</dbReference>
<dbReference type="PANTHER" id="PTHR13230:SF5">
    <property type="entry name" value="GENERAL TRANSCRIPTION FACTOR 3C POLYPEPTIDE 5"/>
    <property type="match status" value="1"/>
</dbReference>
<sequence length="658" mass="75419">MNTEQPTKEDATTSGIRLNFLDQSANGTQQEESTVLAKEHTLDIPRIPSVEFPLHISANPESIKKAVNMCGGITQIKEMLKKNTDPDIENYLELYLNKQDNKKNESNDNFFNEHPIMGKPVPFRDNSVVLKVVMPKGTMKKYNNNVQRSLASLDGKDYKVTPVAVVDNTIKFREMSDFQYRLDNVPAAKEYISGFGSLEWSKVKPLVESIPDNDTMPQENISNLIFNRSLKSPSSDYQLPPPPRLSVIGFPHLYKYKKNPLAIKKANGASEVKGSYIKNYQLFLHTLDDAVIPTEPHPNLQKDYNVAKKDKVYPGTKKSSKFYESLEECLELLEKLFARRPIWIKRHLDGIIPKRIHHTLKIALALVTYRFAMGPWRNTYIKFGCDPRSSCEYAKYQTEYFKIERKLLSSATVRKNIPKLKEVVFESDVPGDIDTRFRFDGNQIPWYLMLQIDLLVYESNVAEIFENIEYLDKPNEITGWFSELDLVRMRRIVKYELGCLAQGNHEFNKYKLKYFKSMQYVKESLINENEVENNNSIDADGDIDMDSGIKQETDTISVKESTTEQEKEAAMNADYEDDDNGIITGEADEDALVAEESDSNENIHIDDATEDEITQAKNNFDLSSASFQDIISRIKETDPYTAEQLQVELEGFVNINKI</sequence>
<evidence type="ECO:0000313" key="7">
    <source>
        <dbReference type="EMBL" id="KAG0668001.1"/>
    </source>
</evidence>
<dbReference type="PANTHER" id="PTHR13230">
    <property type="entry name" value="GENERAL TRANSCRIPTION FACTOR IIIC, POLYPEPTIDE 5"/>
    <property type="match status" value="1"/>
</dbReference>
<comment type="subcellular location">
    <subcellularLocation>
        <location evidence="1">Nucleus</location>
    </subcellularLocation>
</comment>
<comment type="caution">
    <text evidence="7">The sequence shown here is derived from an EMBL/GenBank/DDBJ whole genome shotgun (WGS) entry which is preliminary data.</text>
</comment>
<evidence type="ECO:0000256" key="1">
    <source>
        <dbReference type="ARBA" id="ARBA00004123"/>
    </source>
</evidence>
<evidence type="ECO:0000256" key="2">
    <source>
        <dbReference type="ARBA" id="ARBA00023125"/>
    </source>
</evidence>
<evidence type="ECO:0000256" key="4">
    <source>
        <dbReference type="ARBA" id="ARBA00023242"/>
    </source>
</evidence>
<feature type="domain" description="Transcription factor IIIC subunit Tfc1/Sfc1 triple barrel" evidence="6">
    <location>
        <begin position="49"/>
        <end position="181"/>
    </location>
</feature>
<keyword evidence="2" id="KW-0238">DNA-binding</keyword>
<dbReference type="AlphaFoldDB" id="A0A9P6WAW9"/>
<dbReference type="EMBL" id="PUHR01000083">
    <property type="protein sequence ID" value="KAG0668001.1"/>
    <property type="molecule type" value="Genomic_DNA"/>
</dbReference>
<dbReference type="GO" id="GO:0006384">
    <property type="term" value="P:transcription initiation at RNA polymerase III promoter"/>
    <property type="evidence" value="ECO:0007669"/>
    <property type="project" value="InterPro"/>
</dbReference>
<dbReference type="InterPro" id="IPR041499">
    <property type="entry name" value="Tfc1/Sfc1_N"/>
</dbReference>
<dbReference type="GO" id="GO:0005634">
    <property type="term" value="C:nucleus"/>
    <property type="evidence" value="ECO:0007669"/>
    <property type="project" value="UniProtKB-SubCell"/>
</dbReference>
<proteinExistence type="predicted"/>
<protein>
    <submittedName>
        <fullName evidence="7">Tau 95 subunit of transcription factor TFIIIC</fullName>
    </submittedName>
</protein>
<dbReference type="InterPro" id="IPR019136">
    <property type="entry name" value="TF_IIIC_su-5_HTH"/>
</dbReference>
<keyword evidence="8" id="KW-1185">Reference proteome</keyword>
<dbReference type="InterPro" id="IPR042536">
    <property type="entry name" value="TFIIIC_tauA_Sfc1"/>
</dbReference>
<dbReference type="GO" id="GO:0001002">
    <property type="term" value="F:RNA polymerase III type 1 promoter sequence-specific DNA binding"/>
    <property type="evidence" value="ECO:0007669"/>
    <property type="project" value="TreeGrafter"/>
</dbReference>
<feature type="domain" description="Transcription factor IIIC subunit 5 HTH" evidence="5">
    <location>
        <begin position="239"/>
        <end position="402"/>
    </location>
</feature>